<dbReference type="SUPFAM" id="SSF49265">
    <property type="entry name" value="Fibronectin type III"/>
    <property type="match status" value="1"/>
</dbReference>
<dbReference type="Gene3D" id="3.20.20.80">
    <property type="entry name" value="Glycosidases"/>
    <property type="match status" value="1"/>
</dbReference>
<dbReference type="PROSITE" id="PS50853">
    <property type="entry name" value="FN3"/>
    <property type="match status" value="1"/>
</dbReference>
<dbReference type="Gene3D" id="2.60.40.10">
    <property type="entry name" value="Immunoglobulins"/>
    <property type="match status" value="1"/>
</dbReference>
<evidence type="ECO:0000313" key="5">
    <source>
        <dbReference type="EMBL" id="MFC5175973.1"/>
    </source>
</evidence>
<keyword evidence="3" id="KW-0732">Signal</keyword>
<dbReference type="RefSeq" id="WP_378587576.1">
    <property type="nucleotide sequence ID" value="NZ_JBHSKD010000004.1"/>
</dbReference>
<comment type="caution">
    <text evidence="5">The sequence shown here is derived from an EMBL/GenBank/DDBJ whole genome shotgun (WGS) entry which is preliminary data.</text>
</comment>
<dbReference type="InterPro" id="IPR036116">
    <property type="entry name" value="FN3_sf"/>
</dbReference>
<feature type="chain" id="PRO_5046006592" evidence="3">
    <location>
        <begin position="42"/>
        <end position="394"/>
    </location>
</feature>
<dbReference type="InterPro" id="IPR003961">
    <property type="entry name" value="FN3_dom"/>
</dbReference>
<evidence type="ECO:0000256" key="2">
    <source>
        <dbReference type="ARBA" id="ARBA00023326"/>
    </source>
</evidence>
<dbReference type="SUPFAM" id="SSF51445">
    <property type="entry name" value="(Trans)glycosidases"/>
    <property type="match status" value="1"/>
</dbReference>
<dbReference type="EMBL" id="JBHSKD010000004">
    <property type="protein sequence ID" value="MFC5175973.1"/>
    <property type="molecule type" value="Genomic_DNA"/>
</dbReference>
<gene>
    <name evidence="5" type="ORF">ACFPGP_04770</name>
</gene>
<name>A0ABW0BG57_9ACTN</name>
<protein>
    <submittedName>
        <fullName evidence="5">Fibronectin type III domain-containing protein</fullName>
    </submittedName>
</protein>
<dbReference type="InterPro" id="IPR017853">
    <property type="entry name" value="GH"/>
</dbReference>
<dbReference type="CDD" id="cd00063">
    <property type="entry name" value="FN3"/>
    <property type="match status" value="1"/>
</dbReference>
<keyword evidence="2" id="KW-0119">Carbohydrate metabolism</keyword>
<evidence type="ECO:0000313" key="6">
    <source>
        <dbReference type="Proteomes" id="UP001596087"/>
    </source>
</evidence>
<feature type="signal peptide" evidence="3">
    <location>
        <begin position="1"/>
        <end position="41"/>
    </location>
</feature>
<keyword evidence="2" id="KW-0624">Polysaccharide degradation</keyword>
<dbReference type="Proteomes" id="UP001596087">
    <property type="component" value="Unassembled WGS sequence"/>
</dbReference>
<dbReference type="SMART" id="SM00060">
    <property type="entry name" value="FN3"/>
    <property type="match status" value="1"/>
</dbReference>
<accession>A0ABW0BG57</accession>
<feature type="domain" description="Fibronectin type-III" evidence="4">
    <location>
        <begin position="57"/>
        <end position="147"/>
    </location>
</feature>
<keyword evidence="1" id="KW-0378">Hydrolase</keyword>
<dbReference type="InterPro" id="IPR013783">
    <property type="entry name" value="Ig-like_fold"/>
</dbReference>
<keyword evidence="6" id="KW-1185">Reference proteome</keyword>
<organism evidence="5 6">
    <name type="scientific">Nocardioides taihuensis</name>
    <dbReference type="NCBI Taxonomy" id="1835606"/>
    <lineage>
        <taxon>Bacteria</taxon>
        <taxon>Bacillati</taxon>
        <taxon>Actinomycetota</taxon>
        <taxon>Actinomycetes</taxon>
        <taxon>Propionibacteriales</taxon>
        <taxon>Nocardioidaceae</taxon>
        <taxon>Nocardioides</taxon>
    </lineage>
</organism>
<sequence>MTNNHPPQKSPRNRRTRAAAALAVTAVVALGVPALTGQAQAAPDPVVSLRKATTPVAPANVHLAEATTSSVTLGWDAVSGATQYRIDYADNSGMTNYLSRWTIGTSLTLTDLPASTSRWVRVRVSKVDGRYKAGTWSPVVQVTTLKPVPQTAFGANYTTASGVDETVYGGRARAARIFFQQLDSVSFSQNGAVKEALADGVTTFVISWKETNLTAVQNFLAGIPDGLNVYTSFNHEPEDDNGTPGSATYQAWSAEYKHQWSLQAPLMRAEGFIPTNILMAWTLNPNSGRDVADWTPPAGTFDVFAFDAYYGSGKDPASLVTKIEAATAAVGVTRTGLAETGAPSDYASRVTDTQEMRQSVLDAGNFAFATYWGSVGPTGYDSRMDPATADAWFN</sequence>
<evidence type="ECO:0000256" key="1">
    <source>
        <dbReference type="ARBA" id="ARBA00023295"/>
    </source>
</evidence>
<keyword evidence="1" id="KW-0326">Glycosidase</keyword>
<proteinExistence type="predicted"/>
<evidence type="ECO:0000259" key="4">
    <source>
        <dbReference type="PROSITE" id="PS50853"/>
    </source>
</evidence>
<reference evidence="6" key="1">
    <citation type="journal article" date="2019" name="Int. J. Syst. Evol. Microbiol.">
        <title>The Global Catalogue of Microorganisms (GCM) 10K type strain sequencing project: providing services to taxonomists for standard genome sequencing and annotation.</title>
        <authorList>
            <consortium name="The Broad Institute Genomics Platform"/>
            <consortium name="The Broad Institute Genome Sequencing Center for Infectious Disease"/>
            <person name="Wu L."/>
            <person name="Ma J."/>
        </authorList>
    </citation>
    <scope>NUCLEOTIDE SEQUENCE [LARGE SCALE GENOMIC DNA]</scope>
    <source>
        <strain evidence="6">DFY41</strain>
    </source>
</reference>
<evidence type="ECO:0000256" key="3">
    <source>
        <dbReference type="SAM" id="SignalP"/>
    </source>
</evidence>